<dbReference type="InterPro" id="IPR039646">
    <property type="entry name" value="ZNHIT2"/>
</dbReference>
<dbReference type="PANTHER" id="PTHR15555">
    <property type="entry name" value="ZINC FINGER HIT DOMAIN CONTAINING PROTEIN 2 PROTEIN FON -RELATED"/>
    <property type="match status" value="1"/>
</dbReference>
<dbReference type="STRING" id="7102.A0A2A4JL99"/>
<evidence type="ECO:0000313" key="3">
    <source>
        <dbReference type="EMBL" id="PCG72855.1"/>
    </source>
</evidence>
<name>A0A2A4JL99_HELVI</name>
<dbReference type="Pfam" id="PF04438">
    <property type="entry name" value="zf-HIT"/>
    <property type="match status" value="1"/>
</dbReference>
<protein>
    <recommendedName>
        <fullName evidence="2">HIT-type domain-containing protein</fullName>
    </recommendedName>
</protein>
<dbReference type="Gene3D" id="3.30.60.190">
    <property type="match status" value="1"/>
</dbReference>
<evidence type="ECO:0000259" key="2">
    <source>
        <dbReference type="PROSITE" id="PS51083"/>
    </source>
</evidence>
<dbReference type="AlphaFoldDB" id="A0A2A4JL99"/>
<dbReference type="GO" id="GO:0008270">
    <property type="term" value="F:zinc ion binding"/>
    <property type="evidence" value="ECO:0007669"/>
    <property type="project" value="UniProtKB-UniRule"/>
</dbReference>
<dbReference type="InterPro" id="IPR007529">
    <property type="entry name" value="Znf_HIT"/>
</dbReference>
<accession>A0A2A4JL99</accession>
<keyword evidence="1" id="KW-0479">Metal-binding</keyword>
<sequence>MGDNKSSKINQNICGLCNEKQSKYCCPRCEIFYCSLDCYKSENHMQCSESFYRECVNNELSSLHAGDESRDKMVDILKRMQDEDNIDIDNLIEYDDEPADSDDEAETDLQDRIKDLNLDDADAVWNALTEDERNEFEALLNQGDVGSIMPQWEPWWSYRRDKKLVEDVAVDDGEALKNCPELKAVPKFETLTTATPSPAIKSNITNVLASYAFVMRYFNGDIEPGEAVICLLNICDNLDSNANYDDPAIALESVAQKCLQSFYRECVNNELSSLHAGDESRDKMVDILKRMQDEDNIDIDNLIEYDDEPADSDDEAETDLQDRIKDLNLDDADAVWNALTEDERNEFEALLNQGDVGSIMPQWEPWWSYRRDKKLVEDVAVDDGEALKNCPELKAVPKFETLTTATPSPAIKSNITNVLASYAFVMRYFNGDIEPGEAVICLLNICDNLDSNANYDDPAIALESVAQKCLQSELIQTDEASLTIMKKDTFLIIRGPSEENEKYYCQAALSHLHQILSQAKSQEKQVKSNLDTVKEKKDFSRKFPEHERDNLPKLDVSKVKKCIKKVEFYLSYIDSYNMDFE</sequence>
<reference evidence="3" key="1">
    <citation type="submission" date="2017-09" db="EMBL/GenBank/DDBJ databases">
        <title>Contemporary evolution of a Lepidopteran species, Heliothis virescens, in response to modern agricultural practices.</title>
        <authorList>
            <person name="Fritz M.L."/>
            <person name="Deyonke A.M."/>
            <person name="Papanicolaou A."/>
            <person name="Micinski S."/>
            <person name="Westbrook J."/>
            <person name="Gould F."/>
        </authorList>
    </citation>
    <scope>NUCLEOTIDE SEQUENCE [LARGE SCALE GENOMIC DNA]</scope>
    <source>
        <strain evidence="3">HvINT-</strain>
        <tissue evidence="3">Whole body</tissue>
    </source>
</reference>
<dbReference type="PANTHER" id="PTHR15555:SF0">
    <property type="entry name" value="ZINC FINGER HIT DOMAIN-CONTAINING PROTEIN 2"/>
    <property type="match status" value="1"/>
</dbReference>
<comment type="caution">
    <text evidence="3">The sequence shown here is derived from an EMBL/GenBank/DDBJ whole genome shotgun (WGS) entry which is preliminary data.</text>
</comment>
<evidence type="ECO:0000256" key="1">
    <source>
        <dbReference type="PROSITE-ProRule" id="PRU00453"/>
    </source>
</evidence>
<dbReference type="CDD" id="cd23024">
    <property type="entry name" value="zf-HIT_ZNHIT2-3"/>
    <property type="match status" value="1"/>
</dbReference>
<keyword evidence="1" id="KW-0862">Zinc</keyword>
<keyword evidence="1" id="KW-0863">Zinc-finger</keyword>
<gene>
    <name evidence="3" type="ORF">B5V51_413</name>
</gene>
<proteinExistence type="predicted"/>
<organism evidence="3">
    <name type="scientific">Heliothis virescens</name>
    <name type="common">Tobacco budworm moth</name>
    <dbReference type="NCBI Taxonomy" id="7102"/>
    <lineage>
        <taxon>Eukaryota</taxon>
        <taxon>Metazoa</taxon>
        <taxon>Ecdysozoa</taxon>
        <taxon>Arthropoda</taxon>
        <taxon>Hexapoda</taxon>
        <taxon>Insecta</taxon>
        <taxon>Pterygota</taxon>
        <taxon>Neoptera</taxon>
        <taxon>Endopterygota</taxon>
        <taxon>Lepidoptera</taxon>
        <taxon>Glossata</taxon>
        <taxon>Ditrysia</taxon>
        <taxon>Noctuoidea</taxon>
        <taxon>Noctuidae</taxon>
        <taxon>Heliothinae</taxon>
        <taxon>Heliothis</taxon>
    </lineage>
</organism>
<dbReference type="PROSITE" id="PS51083">
    <property type="entry name" value="ZF_HIT"/>
    <property type="match status" value="1"/>
</dbReference>
<dbReference type="EMBL" id="NWSH01001060">
    <property type="protein sequence ID" value="PCG72855.1"/>
    <property type="molecule type" value="Genomic_DNA"/>
</dbReference>
<feature type="domain" description="HIT-type" evidence="2">
    <location>
        <begin position="14"/>
        <end position="47"/>
    </location>
</feature>
<dbReference type="SUPFAM" id="SSF144232">
    <property type="entry name" value="HIT/MYND zinc finger-like"/>
    <property type="match status" value="1"/>
</dbReference>